<dbReference type="Gene3D" id="2.60.40.10">
    <property type="entry name" value="Immunoglobulins"/>
    <property type="match status" value="1"/>
</dbReference>
<evidence type="ECO:0000313" key="1">
    <source>
        <dbReference type="EMBL" id="UFP96337.1"/>
    </source>
</evidence>
<dbReference type="Proteomes" id="UP001054846">
    <property type="component" value="Chromosome"/>
</dbReference>
<dbReference type="EMBL" id="CP063845">
    <property type="protein sequence ID" value="UFP96337.1"/>
    <property type="molecule type" value="Genomic_DNA"/>
</dbReference>
<dbReference type="Pfam" id="PF13618">
    <property type="entry name" value="Gluconate_2-dh3"/>
    <property type="match status" value="1"/>
</dbReference>
<keyword evidence="2" id="KW-1185">Reference proteome</keyword>
<accession>A0ABY3PS87</accession>
<dbReference type="RefSeq" id="WP_230843582.1">
    <property type="nucleotide sequence ID" value="NZ_CP063845.1"/>
</dbReference>
<gene>
    <name evidence="1" type="ORF">ISF26_09050</name>
</gene>
<dbReference type="InterPro" id="IPR027056">
    <property type="entry name" value="Gluconate_2DH_su3"/>
</dbReference>
<dbReference type="InterPro" id="IPR013783">
    <property type="entry name" value="Ig-like_fold"/>
</dbReference>
<sequence>MSIVVLPQDDEYVLNYCARYLTRENQEIRHNYGQFEEQDALGSICESWRFPSVDSYWDGKDPETSYFYNRVTFVYKHSGSSPPGEVRLIGNFACLYESFLLQPVRFLGEPTVYHALTLVLPKGKVYVYKFIVDGRVCLDAINPQRVVLDNGQPWSRVFTDLCPELLSFEPAEVELLARLTGSVLPLHRAERRCFIERYYEQIDRESRKIEYAHTQRLDRSVGVVNFIDKLLARQERHHLIAYRLCLPIIDKLLRAAHPDREPAQLPEAVFDELCRAMARGRVPGWDYTAYNSPAYFLQLLRRHTFTGAFSHPKYGGNVGAAGWAYLEERYRSPEGDTLFAWRRAIEYPLGSSTVYRG</sequence>
<protein>
    <submittedName>
        <fullName evidence="1">Gluconate 2-dehydrogenase subunit 3 family protein</fullName>
    </submittedName>
</protein>
<proteinExistence type="predicted"/>
<name>A0ABY3PS87_9CYAN</name>
<reference evidence="1 2" key="1">
    <citation type="journal article" date="2021" name="Genome Biol. Evol.">
        <title>Complete Genome Sequencing of a Novel Gloeobacter Species from a Waterfall Cave in Mexico.</title>
        <authorList>
            <person name="Saw J.H."/>
            <person name="Cardona T."/>
            <person name="Montejano G."/>
        </authorList>
    </citation>
    <scope>NUCLEOTIDE SEQUENCE [LARGE SCALE GENOMIC DNA]</scope>
    <source>
        <strain evidence="1">MG652769</strain>
    </source>
</reference>
<organism evidence="1 2">
    <name type="scientific">Gloeobacter morelensis MG652769</name>
    <dbReference type="NCBI Taxonomy" id="2781736"/>
    <lineage>
        <taxon>Bacteria</taxon>
        <taxon>Bacillati</taxon>
        <taxon>Cyanobacteriota</taxon>
        <taxon>Cyanophyceae</taxon>
        <taxon>Gloeobacterales</taxon>
        <taxon>Gloeobacteraceae</taxon>
        <taxon>Gloeobacter</taxon>
        <taxon>Gloeobacter morelensis</taxon>
    </lineage>
</organism>
<evidence type="ECO:0000313" key="2">
    <source>
        <dbReference type="Proteomes" id="UP001054846"/>
    </source>
</evidence>